<dbReference type="RefSeq" id="WP_100264747.1">
    <property type="nucleotide sequence ID" value="NZ_CP018800.1"/>
</dbReference>
<organism evidence="1 2">
    <name type="scientific">Mariprofundus ferrinatatus</name>
    <dbReference type="NCBI Taxonomy" id="1921087"/>
    <lineage>
        <taxon>Bacteria</taxon>
        <taxon>Pseudomonadati</taxon>
        <taxon>Pseudomonadota</taxon>
        <taxon>Candidatius Mariprofundia</taxon>
        <taxon>Mariprofundales</taxon>
        <taxon>Mariprofundaceae</taxon>
        <taxon>Mariprofundus</taxon>
    </lineage>
</organism>
<dbReference type="PROSITE" id="PS51257">
    <property type="entry name" value="PROKAR_LIPOPROTEIN"/>
    <property type="match status" value="1"/>
</dbReference>
<keyword evidence="2" id="KW-1185">Reference proteome</keyword>
<evidence type="ECO:0000313" key="2">
    <source>
        <dbReference type="Proteomes" id="UP000231637"/>
    </source>
</evidence>
<dbReference type="Pfam" id="PF13698">
    <property type="entry name" value="DUF4156"/>
    <property type="match status" value="1"/>
</dbReference>
<reference evidence="1 2" key="1">
    <citation type="submission" date="2016-12" db="EMBL/GenBank/DDBJ databases">
        <title>Isolation and genomic insights into novel planktonic Zetaproteobacteria from stratified waters of the Chesapeake Bay.</title>
        <authorList>
            <person name="McAllister S.M."/>
            <person name="Kato S."/>
            <person name="Chan C.S."/>
            <person name="Chiu B.K."/>
            <person name="Field E.K."/>
        </authorList>
    </citation>
    <scope>NUCLEOTIDE SEQUENCE [LARGE SCALE GENOMIC DNA]</scope>
    <source>
        <strain evidence="1 2">CP-8</strain>
    </source>
</reference>
<evidence type="ECO:0000313" key="1">
    <source>
        <dbReference type="EMBL" id="ATX81262.1"/>
    </source>
</evidence>
<dbReference type="Proteomes" id="UP000231637">
    <property type="component" value="Chromosome"/>
</dbReference>
<dbReference type="EMBL" id="CP018800">
    <property type="protein sequence ID" value="ATX81262.1"/>
    <property type="molecule type" value="Genomic_DNA"/>
</dbReference>
<dbReference type="KEGG" id="mfn:Ga0123462_0387"/>
<dbReference type="AlphaFoldDB" id="A0A2K8L2D6"/>
<dbReference type="OrthoDB" id="6120981at2"/>
<sequence length="105" mass="11219">MKLLPGICLFFLLLAGGCTWVKPTDAGMLVSVSTFEQVAACGKLGKVTVNVLDSIGFIPRSERKMAEELQTMAKNSAAEMNGDTIVAVSKVTDGEQAFNVYRCGK</sequence>
<proteinExistence type="predicted"/>
<name>A0A2K8L2D6_9PROT</name>
<gene>
    <name evidence="1" type="ORF">Ga0123462_0387</name>
</gene>
<accession>A0A2K8L2D6</accession>
<dbReference type="InterPro" id="IPR025294">
    <property type="entry name" value="DUF4156"/>
</dbReference>
<evidence type="ECO:0008006" key="3">
    <source>
        <dbReference type="Google" id="ProtNLM"/>
    </source>
</evidence>
<protein>
    <recommendedName>
        <fullName evidence="3">DUF4156 domain-containing protein</fullName>
    </recommendedName>
</protein>